<dbReference type="EMBL" id="JABZEC010000004">
    <property type="protein sequence ID" value="NVY96679.1"/>
    <property type="molecule type" value="Genomic_DNA"/>
</dbReference>
<keyword evidence="1" id="KW-0472">Membrane</keyword>
<feature type="transmembrane region" description="Helical" evidence="1">
    <location>
        <begin position="49"/>
        <end position="73"/>
    </location>
</feature>
<comment type="caution">
    <text evidence="2">The sequence shown here is derived from an EMBL/GenBank/DDBJ whole genome shotgun (WGS) entry which is preliminary data.</text>
</comment>
<dbReference type="NCBIfam" id="NF033218">
    <property type="entry name" value="anchor_AmaP"/>
    <property type="match status" value="1"/>
</dbReference>
<proteinExistence type="predicted"/>
<keyword evidence="3" id="KW-1185">Reference proteome</keyword>
<organism evidence="2 3">
    <name type="scientific">Bombilactobacillus apium</name>
    <dbReference type="NCBI Taxonomy" id="2675299"/>
    <lineage>
        <taxon>Bacteria</taxon>
        <taxon>Bacillati</taxon>
        <taxon>Bacillota</taxon>
        <taxon>Bacilli</taxon>
        <taxon>Lactobacillales</taxon>
        <taxon>Lactobacillaceae</taxon>
        <taxon>Bombilactobacillus</taxon>
    </lineage>
</organism>
<dbReference type="Proteomes" id="UP000563523">
    <property type="component" value="Unassembled WGS sequence"/>
</dbReference>
<name>A0A850R0S6_9LACO</name>
<dbReference type="RefSeq" id="WP_176942836.1">
    <property type="nucleotide sequence ID" value="NZ_JABZEC010000004.1"/>
</dbReference>
<evidence type="ECO:0000256" key="1">
    <source>
        <dbReference type="SAM" id="Phobius"/>
    </source>
</evidence>
<protein>
    <submittedName>
        <fullName evidence="2">Alkaline shock response membrane anchor protein AmaP</fullName>
    </submittedName>
</protein>
<evidence type="ECO:0000313" key="2">
    <source>
        <dbReference type="EMBL" id="NVY96679.1"/>
    </source>
</evidence>
<keyword evidence="1" id="KW-1133">Transmembrane helix</keyword>
<evidence type="ECO:0000313" key="3">
    <source>
        <dbReference type="Proteomes" id="UP000563523"/>
    </source>
</evidence>
<dbReference type="AlphaFoldDB" id="A0A850R0S6"/>
<sequence length="185" mass="21406">MRKTSKWFLVLILLLSAPIPLYTLGETLASLNPWLPWHLPALTEIPTYLEIYLSLSAGVMLIVGLVFFLVTIFRPTNRKFNLIHKDTGRVLVTTKAINNFVLTSLKDEPYIHNCKVTSRLTQHKIKIKIRGELLPGEQLQGKFDQYLQELHTGLQDYLGLEQKPKINIQFQNYQRPERNNAPRVQ</sequence>
<accession>A0A850R0S6</accession>
<gene>
    <name evidence="2" type="primary">amaP</name>
    <name evidence="2" type="ORF">HU830_05825</name>
</gene>
<reference evidence="2 3" key="1">
    <citation type="submission" date="2020-06" db="EMBL/GenBank/DDBJ databases">
        <authorList>
            <person name="Kang J."/>
        </authorList>
    </citation>
    <scope>NUCLEOTIDE SEQUENCE [LARGE SCALE GENOMIC DNA]</scope>
    <source>
        <strain evidence="2 3">DCY120</strain>
    </source>
</reference>
<keyword evidence="1" id="KW-0812">Transmembrane</keyword>